<dbReference type="GO" id="GO:0071973">
    <property type="term" value="P:bacterial-type flagellum-dependent cell motility"/>
    <property type="evidence" value="ECO:0007669"/>
    <property type="project" value="InterPro"/>
</dbReference>
<gene>
    <name evidence="10" type="ORF">FHR20_003367</name>
</gene>
<keyword evidence="4" id="KW-1003">Cell membrane</keyword>
<dbReference type="GO" id="GO:0006935">
    <property type="term" value="P:chemotaxis"/>
    <property type="evidence" value="ECO:0007669"/>
    <property type="project" value="UniProtKB-KW"/>
</dbReference>
<accession>A0A7X5V1W4</accession>
<dbReference type="InterPro" id="IPR001172">
    <property type="entry name" value="FliN_T3SS_HrcQb"/>
</dbReference>
<dbReference type="Gene3D" id="2.30.330.10">
    <property type="entry name" value="SpoA-like"/>
    <property type="match status" value="1"/>
</dbReference>
<name>A0A7X5V1W4_9SPHN</name>
<feature type="domain" description="Flagellar motor switch protein FliN-like C-terminal" evidence="9">
    <location>
        <begin position="31"/>
        <end position="101"/>
    </location>
</feature>
<evidence type="ECO:0000256" key="1">
    <source>
        <dbReference type="ARBA" id="ARBA00004413"/>
    </source>
</evidence>
<dbReference type="Pfam" id="PF01052">
    <property type="entry name" value="FliMN_C"/>
    <property type="match status" value="1"/>
</dbReference>
<keyword evidence="10" id="KW-0966">Cell projection</keyword>
<evidence type="ECO:0000256" key="8">
    <source>
        <dbReference type="SAM" id="MobiDB-lite"/>
    </source>
</evidence>
<keyword evidence="10" id="KW-0282">Flagellum</keyword>
<sequence>MTEPSDILPAESQPAAAKPERPAPARVSSKLIENVGVQLEAFLGAAPMTVADLTGLATGAVVTLDAQLNTPVELRLNGVAVARGELVAVGEKFGVRLTEIAQWPD</sequence>
<dbReference type="InterPro" id="IPR051469">
    <property type="entry name" value="FliN/MopA/SpaO"/>
</dbReference>
<dbReference type="GO" id="GO:0005886">
    <property type="term" value="C:plasma membrane"/>
    <property type="evidence" value="ECO:0007669"/>
    <property type="project" value="UniProtKB-SubCell"/>
</dbReference>
<evidence type="ECO:0000313" key="10">
    <source>
        <dbReference type="EMBL" id="NIJ66394.1"/>
    </source>
</evidence>
<evidence type="ECO:0000256" key="4">
    <source>
        <dbReference type="ARBA" id="ARBA00022475"/>
    </source>
</evidence>
<dbReference type="Proteomes" id="UP000564677">
    <property type="component" value="Unassembled WGS sequence"/>
</dbReference>
<comment type="similarity">
    <text evidence="2">Belongs to the FliN/MopA/SpaO family.</text>
</comment>
<evidence type="ECO:0000256" key="2">
    <source>
        <dbReference type="ARBA" id="ARBA00009226"/>
    </source>
</evidence>
<organism evidence="10 11">
    <name type="scientific">Sphingomonas leidyi</name>
    <dbReference type="NCBI Taxonomy" id="68569"/>
    <lineage>
        <taxon>Bacteria</taxon>
        <taxon>Pseudomonadati</taxon>
        <taxon>Pseudomonadota</taxon>
        <taxon>Alphaproteobacteria</taxon>
        <taxon>Sphingomonadales</taxon>
        <taxon>Sphingomonadaceae</taxon>
        <taxon>Sphingomonas</taxon>
    </lineage>
</organism>
<evidence type="ECO:0000256" key="6">
    <source>
        <dbReference type="ARBA" id="ARBA00022779"/>
    </source>
</evidence>
<keyword evidence="7" id="KW-0472">Membrane</keyword>
<comment type="subcellular location">
    <subcellularLocation>
        <location evidence="1">Cell membrane</location>
        <topology evidence="1">Peripheral membrane protein</topology>
        <orientation evidence="1">Cytoplasmic side</orientation>
    </subcellularLocation>
</comment>
<keyword evidence="10" id="KW-0969">Cilium</keyword>
<dbReference type="RefSeq" id="WP_167300739.1">
    <property type="nucleotide sequence ID" value="NZ_JAASQV010000003.1"/>
</dbReference>
<dbReference type="PANTHER" id="PTHR43484">
    <property type="match status" value="1"/>
</dbReference>
<dbReference type="AlphaFoldDB" id="A0A7X5V1W4"/>
<dbReference type="PRINTS" id="PR00956">
    <property type="entry name" value="FLGMOTORFLIN"/>
</dbReference>
<evidence type="ECO:0000313" key="11">
    <source>
        <dbReference type="Proteomes" id="UP000564677"/>
    </source>
</evidence>
<comment type="caution">
    <text evidence="10">The sequence shown here is derived from an EMBL/GenBank/DDBJ whole genome shotgun (WGS) entry which is preliminary data.</text>
</comment>
<dbReference type="PANTHER" id="PTHR43484:SF1">
    <property type="entry name" value="FLAGELLAR MOTOR SWITCH PROTEIN FLIN"/>
    <property type="match status" value="1"/>
</dbReference>
<dbReference type="GO" id="GO:0009425">
    <property type="term" value="C:bacterial-type flagellum basal body"/>
    <property type="evidence" value="ECO:0007669"/>
    <property type="project" value="InterPro"/>
</dbReference>
<reference evidence="10 11" key="1">
    <citation type="submission" date="2020-03" db="EMBL/GenBank/DDBJ databases">
        <title>Genomic Encyclopedia of Type Strains, Phase IV (KMG-IV): sequencing the most valuable type-strain genomes for metagenomic binning, comparative biology and taxonomic classification.</title>
        <authorList>
            <person name="Goeker M."/>
        </authorList>
    </citation>
    <scope>NUCLEOTIDE SEQUENCE [LARGE SCALE GENOMIC DNA]</scope>
    <source>
        <strain evidence="10 11">DSM 4733</strain>
    </source>
</reference>
<protein>
    <recommendedName>
        <fullName evidence="3">Flagellar motor switch protein FliN</fullName>
    </recommendedName>
</protein>
<keyword evidence="6" id="KW-0283">Flagellar rotation</keyword>
<evidence type="ECO:0000256" key="5">
    <source>
        <dbReference type="ARBA" id="ARBA00022500"/>
    </source>
</evidence>
<evidence type="ECO:0000256" key="7">
    <source>
        <dbReference type="ARBA" id="ARBA00023136"/>
    </source>
</evidence>
<proteinExistence type="inferred from homology"/>
<keyword evidence="5" id="KW-0145">Chemotaxis</keyword>
<dbReference type="InterPro" id="IPR036429">
    <property type="entry name" value="SpoA-like_sf"/>
</dbReference>
<dbReference type="SUPFAM" id="SSF101801">
    <property type="entry name" value="Surface presentation of antigens (SPOA)"/>
    <property type="match status" value="1"/>
</dbReference>
<evidence type="ECO:0000259" key="9">
    <source>
        <dbReference type="Pfam" id="PF01052"/>
    </source>
</evidence>
<keyword evidence="11" id="KW-1185">Reference proteome</keyword>
<dbReference type="InterPro" id="IPR001543">
    <property type="entry name" value="FliN-like_C"/>
</dbReference>
<dbReference type="EMBL" id="JAASQV010000003">
    <property type="protein sequence ID" value="NIJ66394.1"/>
    <property type="molecule type" value="Genomic_DNA"/>
</dbReference>
<evidence type="ECO:0000256" key="3">
    <source>
        <dbReference type="ARBA" id="ARBA00021897"/>
    </source>
</evidence>
<feature type="region of interest" description="Disordered" evidence="8">
    <location>
        <begin position="1"/>
        <end position="24"/>
    </location>
</feature>
<dbReference type="GO" id="GO:0003774">
    <property type="term" value="F:cytoskeletal motor activity"/>
    <property type="evidence" value="ECO:0007669"/>
    <property type="project" value="InterPro"/>
</dbReference>